<reference evidence="2 3" key="1">
    <citation type="submission" date="2020-08" db="EMBL/GenBank/DDBJ databases">
        <title>Genome public.</title>
        <authorList>
            <person name="Liu C."/>
            <person name="Sun Q."/>
        </authorList>
    </citation>
    <scope>NUCLEOTIDE SEQUENCE [LARGE SCALE GENOMIC DNA]</scope>
    <source>
        <strain evidence="2 3">NSJ-35</strain>
    </source>
</reference>
<evidence type="ECO:0000259" key="1">
    <source>
        <dbReference type="Pfam" id="PF09681"/>
    </source>
</evidence>
<dbReference type="Proteomes" id="UP000606889">
    <property type="component" value="Unassembled WGS sequence"/>
</dbReference>
<comment type="caution">
    <text evidence="2">The sequence shown here is derived from an EMBL/GenBank/DDBJ whole genome shotgun (WGS) entry which is preliminary data.</text>
</comment>
<dbReference type="RefSeq" id="WP_186857670.1">
    <property type="nucleotide sequence ID" value="NZ_JACOON010000003.1"/>
</dbReference>
<accession>A0ABR7EEF6</accession>
<dbReference type="Pfam" id="PF09681">
    <property type="entry name" value="Phage_rep_org_N"/>
    <property type="match status" value="1"/>
</dbReference>
<proteinExistence type="predicted"/>
<protein>
    <submittedName>
        <fullName evidence="2">Phage replisome organizer N-terminal domain-containing protein</fullName>
    </submittedName>
</protein>
<organism evidence="2 3">
    <name type="scientific">Christensenella tenuis</name>
    <dbReference type="NCBI Taxonomy" id="2763033"/>
    <lineage>
        <taxon>Bacteria</taxon>
        <taxon>Bacillati</taxon>
        <taxon>Bacillota</taxon>
        <taxon>Clostridia</taxon>
        <taxon>Christensenellales</taxon>
        <taxon>Christensenellaceae</taxon>
        <taxon>Christensenella</taxon>
    </lineage>
</organism>
<dbReference type="InterPro" id="IPR010056">
    <property type="entry name" value="Phage_rep_org__N"/>
</dbReference>
<sequence>MGKTNSGSKRYFWLKLKENFFDEKSIRYLRKLPQGDSIVVVYLKMLLKGLRDEGMIKYDKILPTATEELALYLDEPEAVVSLSIAAFLKMGLVEQWDNDTFYMAALQNMIGSESASAAHMRKYREKQEQKQLPSHCDALVTDGDTGVTGGDIEIEQEKETDRIDEDDEACAREISEYYLPKHVYEHFTSLFYKPNLAQRIRLNGFIEDYGYSEVFEVIEETARRDVKKPLAYMEQVLKDNRRRYGL</sequence>
<evidence type="ECO:0000313" key="3">
    <source>
        <dbReference type="Proteomes" id="UP000606889"/>
    </source>
</evidence>
<evidence type="ECO:0000313" key="2">
    <source>
        <dbReference type="EMBL" id="MBC5648157.1"/>
    </source>
</evidence>
<gene>
    <name evidence="2" type="ORF">H8S18_07380</name>
</gene>
<dbReference type="EMBL" id="JACOON010000003">
    <property type="protein sequence ID" value="MBC5648157.1"/>
    <property type="molecule type" value="Genomic_DNA"/>
</dbReference>
<feature type="domain" description="Phage replisome organiser N-terminal" evidence="1">
    <location>
        <begin position="13"/>
        <end position="130"/>
    </location>
</feature>
<name>A0ABR7EEF6_9FIRM</name>
<dbReference type="NCBIfam" id="TIGR01714">
    <property type="entry name" value="phage_rep_org_N"/>
    <property type="match status" value="1"/>
</dbReference>
<keyword evidence="3" id="KW-1185">Reference proteome</keyword>